<keyword evidence="4" id="KW-1185">Reference proteome</keyword>
<sequence length="1679" mass="175730">MSDNNHPTHGHDTVVNQNGEYYRAENRTSEEVDMMEQYSEKPSAPTKVPFYKKKKYWIICSILTVITVIVVVCLIVFVFFPMIAQSLMNGAKIDVDAAQITFIKPEVLNNQVYSKRDGDNLNTTFYMSMESSLSHTGPFPAKIVFHNPIEVLYKDQVLGNIFLYNESSISGGNGQLNAITPFLIKDEAAFALFAQDMMAVDTFTWTLRGKLDITALSRTATIDLDKEIVLNGMNGFPNVKIDSFQLPGDDPNGGILVELGTILESPSPIGVQLGTIALSIGYEGVTIGTVTSENVNLQKGDNHILLKGTLIPQTDPASLEKVGNLFSNYVSGKMSETSAIGISAAPDGVNPIGWLSEGFKSVKLNVALGVPEPLKIINAVSMGYLDLKFDPADPYNPIVNAPMVNADFKIPFGFSLNITEVTQSIALSLNTSGTETTDFAIITVPNAPSVSDQAAGTLKFAIANDTIASIAGREDVFNQYTYALTAKDKYTFMVSGNASTKTNTPIGPITLGGISFTVPTSLNGLQFLNSTATVINSLDVSGGTTENLLLDISVTMTNPSDFSISTGDVSFIMGSDGTDLGLVTLANLVLARGENTVTASATFNPKGSDVGQNLLSTFVMGSDNAVSISGFTNSTPIASLAEALGDVSLSSTLPGLKDALIQGGALIVLPDTIKTGIVGVKVAIANPFSTGLSITTVTAATTFAGMPVGNIDQDISSSPFVIPGKSTGESPSLNMNLNVEPASIALLLRTLAVKADMDTRSLDALLGLGGFEVSGMESIDPDASLFAGFNISSYVIEAMKALKVDISLSSGLTIGEYKNDLAFSQGGVAISTDSSVTGLIPIVGQPIVQQIVDGAVLAFESVMMSAPTDTEFTVQMKGSIAGAGPIDALISFPSPLTVTWQGKKLGTVTMAAISSKADVGATFDVPGKFVLENSDDMAEFAAYMINNKEFVWDIDTKDVTVDSLGFTFTAITMSKSITLAGAQGFKDAVTITSFDLPSDDPAGGITLLANTSIKNPSQVGFDLGGVEFASIFNGIELGPLASNGAALFPPVGTATINMKGRLVPQSSEDGLAAISKLFDNYLGGNDTSLDVQGVSASGSGDPVGWLTSAFKTLKIENVILPGPKEIPELIPAITLMDMSLDFTKDPWAPPTSSNNVKAQIKSPFGFPLGVSELSMGVEANYKGEGVATLDVPTEKASTSPSGLVTTQFNDVPFKVIDKTIFSGFVQLLTMSPSVTFGLKGSSNALAETAVGNINLNNIAFNVDTSLKGFANFGGKAEILTIDVVGGTSDYVLIDLTFALTNPSNISITVGDINFDVILDEFKSVIGRTYVKDTIIPPGRTVFNGQLHLGESATDSKAVSQVLGNYLTSAVVPLTIVGSDKSTKIAPLSPALSSVKLAASMTGIAGNLIGGVAVEGSIIGLIFENKATSKITLKNPLSTTYAIKSVKASVMFNPSSGAAPFAVGTIDYNLPSPVSVPAGGSIQTEPWPVSISGSGIEHIMQLLGMLLDPAKYFDIQQNVTVIVGGEYNTEMFYYQDKVPFTLAIGGLPPIGISPSSITAQSLPSNLTSTKDPAEFERLLAQFLSGKMPTEDPASNSSSIAPTPSASESSSTVTSSASEDSSTTTATEVSATTTSSSEAKPSDTSSSEEKPSDTDKATASSETEGLKEKASDLADEVTNLF</sequence>
<keyword evidence="2" id="KW-0812">Transmembrane</keyword>
<dbReference type="Proteomes" id="UP001476247">
    <property type="component" value="Unassembled WGS sequence"/>
</dbReference>
<dbReference type="Pfam" id="PF12505">
    <property type="entry name" value="DUF3712"/>
    <property type="match status" value="4"/>
</dbReference>
<organism evidence="3 4">
    <name type="scientific">Helicostylum pulchrum</name>
    <dbReference type="NCBI Taxonomy" id="562976"/>
    <lineage>
        <taxon>Eukaryota</taxon>
        <taxon>Fungi</taxon>
        <taxon>Fungi incertae sedis</taxon>
        <taxon>Mucoromycota</taxon>
        <taxon>Mucoromycotina</taxon>
        <taxon>Mucoromycetes</taxon>
        <taxon>Mucorales</taxon>
        <taxon>Mucorineae</taxon>
        <taxon>Mucoraceae</taxon>
        <taxon>Helicostylum</taxon>
    </lineage>
</organism>
<feature type="transmembrane region" description="Helical" evidence="2">
    <location>
        <begin position="56"/>
        <end position="80"/>
    </location>
</feature>
<name>A0ABP9XWT8_9FUNG</name>
<dbReference type="EMBL" id="BAABUJ010000010">
    <property type="protein sequence ID" value="GAA5798517.1"/>
    <property type="molecule type" value="Genomic_DNA"/>
</dbReference>
<dbReference type="PANTHER" id="PTHR35895:SF1">
    <property type="entry name" value="LIPID-BINDING SERUM GLYCOPROTEIN C-TERMINAL DOMAIN-CONTAINING PROTEIN"/>
    <property type="match status" value="1"/>
</dbReference>
<keyword evidence="2" id="KW-1133">Transmembrane helix</keyword>
<evidence type="ECO:0000256" key="1">
    <source>
        <dbReference type="SAM" id="MobiDB-lite"/>
    </source>
</evidence>
<protein>
    <submittedName>
        <fullName evidence="3">Uncharacterized protein</fullName>
    </submittedName>
</protein>
<evidence type="ECO:0000313" key="3">
    <source>
        <dbReference type="EMBL" id="GAA5798517.1"/>
    </source>
</evidence>
<keyword evidence="2" id="KW-0472">Membrane</keyword>
<gene>
    <name evidence="3" type="ORF">HPULCUR_003921</name>
</gene>
<comment type="caution">
    <text evidence="3">The sequence shown here is derived from an EMBL/GenBank/DDBJ whole genome shotgun (WGS) entry which is preliminary data.</text>
</comment>
<evidence type="ECO:0000256" key="2">
    <source>
        <dbReference type="SAM" id="Phobius"/>
    </source>
</evidence>
<dbReference type="PANTHER" id="PTHR35895">
    <property type="entry name" value="CHROMOSOME 16, WHOLE GENOME SHOTGUN SEQUENCE"/>
    <property type="match status" value="1"/>
</dbReference>
<feature type="compositionally biased region" description="Basic and acidic residues" evidence="1">
    <location>
        <begin position="1645"/>
        <end position="1654"/>
    </location>
</feature>
<proteinExistence type="predicted"/>
<dbReference type="InterPro" id="IPR046368">
    <property type="entry name" value="Tag1"/>
</dbReference>
<evidence type="ECO:0000313" key="4">
    <source>
        <dbReference type="Proteomes" id="UP001476247"/>
    </source>
</evidence>
<feature type="region of interest" description="Disordered" evidence="1">
    <location>
        <begin position="1585"/>
        <end position="1679"/>
    </location>
</feature>
<accession>A0ABP9XWT8</accession>
<dbReference type="InterPro" id="IPR022185">
    <property type="entry name" value="DUF3712"/>
</dbReference>
<feature type="compositionally biased region" description="Low complexity" evidence="1">
    <location>
        <begin position="1591"/>
        <end position="1637"/>
    </location>
</feature>
<reference evidence="3 4" key="1">
    <citation type="submission" date="2024-04" db="EMBL/GenBank/DDBJ databases">
        <title>genome sequences of Mucor flavus KT1a and Helicostylum pulchrum KT1b strains isolation_sourced from the surface of a dry-aged beef.</title>
        <authorList>
            <person name="Toyotome T."/>
            <person name="Hosono M."/>
            <person name="Torimaru M."/>
            <person name="Fukuda K."/>
            <person name="Mikami N."/>
        </authorList>
    </citation>
    <scope>NUCLEOTIDE SEQUENCE [LARGE SCALE GENOMIC DNA]</scope>
    <source>
        <strain evidence="3 4">KT1b</strain>
    </source>
</reference>